<name>A0A914QYD2_9BILA</name>
<dbReference type="Proteomes" id="UP000887578">
    <property type="component" value="Unplaced"/>
</dbReference>
<protein>
    <submittedName>
        <fullName evidence="2">Uncharacterized protein</fullName>
    </submittedName>
</protein>
<dbReference type="AlphaFoldDB" id="A0A914QYD2"/>
<organism evidence="1 2">
    <name type="scientific">Panagrolaimus davidi</name>
    <dbReference type="NCBI Taxonomy" id="227884"/>
    <lineage>
        <taxon>Eukaryota</taxon>
        <taxon>Metazoa</taxon>
        <taxon>Ecdysozoa</taxon>
        <taxon>Nematoda</taxon>
        <taxon>Chromadorea</taxon>
        <taxon>Rhabditida</taxon>
        <taxon>Tylenchina</taxon>
        <taxon>Panagrolaimomorpha</taxon>
        <taxon>Panagrolaimoidea</taxon>
        <taxon>Panagrolaimidae</taxon>
        <taxon>Panagrolaimus</taxon>
    </lineage>
</organism>
<proteinExistence type="predicted"/>
<keyword evidence="1" id="KW-1185">Reference proteome</keyword>
<evidence type="ECO:0000313" key="1">
    <source>
        <dbReference type="Proteomes" id="UP000887578"/>
    </source>
</evidence>
<evidence type="ECO:0000313" key="2">
    <source>
        <dbReference type="WBParaSite" id="PDA_v2.g9135.t1"/>
    </source>
</evidence>
<reference evidence="2" key="1">
    <citation type="submission" date="2022-11" db="UniProtKB">
        <authorList>
            <consortium name="WormBaseParasite"/>
        </authorList>
    </citation>
    <scope>IDENTIFICATION</scope>
</reference>
<dbReference type="WBParaSite" id="PDA_v2.g9135.t1">
    <property type="protein sequence ID" value="PDA_v2.g9135.t1"/>
    <property type="gene ID" value="PDA_v2.g9135"/>
</dbReference>
<sequence length="95" mass="11307">MKWFIRMRMISKQFFRYVYVPVFGNDPENWKFGYSTMIDRMVIHLLEANSRRKIIPINIPRALCRRGLSLRSLSWSVKGYAADSIINLARQPLRT</sequence>
<accession>A0A914QYD2</accession>